<dbReference type="Proteomes" id="UP000663865">
    <property type="component" value="Unassembled WGS sequence"/>
</dbReference>
<dbReference type="Proteomes" id="UP000663873">
    <property type="component" value="Unassembled WGS sequence"/>
</dbReference>
<sequence length="122" mass="14366">MPQIILFPISITTHETTMIVNINRKSQSTYLHLPDIVTECEQRLAHNFANDDAMKITCKQIAHSLRLVADQVDKKHCHDSDFNRNLHYLSMRLMLHSIFCTLWTRSLLPYILLFCKTKIFTY</sequence>
<keyword evidence="1" id="KW-0472">Membrane</keyword>
<evidence type="ECO:0000313" key="10">
    <source>
        <dbReference type="EMBL" id="CAF4558051.1"/>
    </source>
</evidence>
<evidence type="ECO:0000313" key="9">
    <source>
        <dbReference type="EMBL" id="CAF4534441.1"/>
    </source>
</evidence>
<evidence type="ECO:0000313" key="5">
    <source>
        <dbReference type="EMBL" id="CAF3595482.1"/>
    </source>
</evidence>
<dbReference type="EMBL" id="CAJNXB010001405">
    <property type="protein sequence ID" value="CAF3162599.1"/>
    <property type="molecule type" value="Genomic_DNA"/>
</dbReference>
<dbReference type="Proteomes" id="UP000663862">
    <property type="component" value="Unassembled WGS sequence"/>
</dbReference>
<feature type="transmembrane region" description="Helical" evidence="1">
    <location>
        <begin position="93"/>
        <end position="115"/>
    </location>
</feature>
<dbReference type="Proteomes" id="UP000663838">
    <property type="component" value="Unassembled WGS sequence"/>
</dbReference>
<evidence type="ECO:0000313" key="7">
    <source>
        <dbReference type="EMBL" id="CAF4394781.1"/>
    </source>
</evidence>
<evidence type="ECO:0000313" key="2">
    <source>
        <dbReference type="EMBL" id="CAF3162599.1"/>
    </source>
</evidence>
<evidence type="ECO:0000313" key="8">
    <source>
        <dbReference type="EMBL" id="CAF4428918.1"/>
    </source>
</evidence>
<dbReference type="Proteomes" id="UP000663872">
    <property type="component" value="Unassembled WGS sequence"/>
</dbReference>
<dbReference type="AlphaFoldDB" id="A0A818MVU2"/>
<dbReference type="OrthoDB" id="10019548at2759"/>
<dbReference type="Proteomes" id="UP000663825">
    <property type="component" value="Unassembled WGS sequence"/>
</dbReference>
<protein>
    <submittedName>
        <fullName evidence="5">Uncharacterized protein</fullName>
    </submittedName>
</protein>
<dbReference type="Proteomes" id="UP000663848">
    <property type="component" value="Unassembled WGS sequence"/>
</dbReference>
<reference evidence="5" key="1">
    <citation type="submission" date="2021-02" db="EMBL/GenBank/DDBJ databases">
        <authorList>
            <person name="Nowell W R."/>
        </authorList>
    </citation>
    <scope>NUCLEOTIDE SEQUENCE</scope>
</reference>
<dbReference type="EMBL" id="CAJOBQ010002033">
    <property type="protein sequence ID" value="CAF4534441.1"/>
    <property type="molecule type" value="Genomic_DNA"/>
</dbReference>
<evidence type="ECO:0000313" key="13">
    <source>
        <dbReference type="Proteomes" id="UP000663873"/>
    </source>
</evidence>
<dbReference type="EMBL" id="CAJNYU010000003">
    <property type="protein sequence ID" value="CAF3307877.1"/>
    <property type="molecule type" value="Genomic_DNA"/>
</dbReference>
<dbReference type="EMBL" id="CAJNYT010003711">
    <property type="protein sequence ID" value="CAF3595482.1"/>
    <property type="molecule type" value="Genomic_DNA"/>
</dbReference>
<organism evidence="5 12">
    <name type="scientific">Rotaria socialis</name>
    <dbReference type="NCBI Taxonomy" id="392032"/>
    <lineage>
        <taxon>Eukaryota</taxon>
        <taxon>Metazoa</taxon>
        <taxon>Spiralia</taxon>
        <taxon>Gnathifera</taxon>
        <taxon>Rotifera</taxon>
        <taxon>Eurotatoria</taxon>
        <taxon>Bdelloidea</taxon>
        <taxon>Philodinida</taxon>
        <taxon>Philodinidae</taxon>
        <taxon>Rotaria</taxon>
    </lineage>
</organism>
<dbReference type="Proteomes" id="UP000663869">
    <property type="component" value="Unassembled WGS sequence"/>
</dbReference>
<gene>
    <name evidence="3" type="ORF">FME351_LOCUS123</name>
    <name evidence="5" type="ORF">GRG538_LOCUS22417</name>
    <name evidence="7" type="ORF">HFQ381_LOCUS19651</name>
    <name evidence="6" type="ORF">KIK155_LOCUS28792</name>
    <name evidence="4" type="ORF">LUA448_LOCUS17078</name>
    <name evidence="10" type="ORF">QYT958_LOCUS8792</name>
    <name evidence="2" type="ORF">TIS948_LOCUS10356</name>
    <name evidence="11" type="ORF">TOA249_LOCUS31581</name>
    <name evidence="9" type="ORF">TSG867_LOCUS23510</name>
    <name evidence="8" type="ORF">UJA718_LOCUS21175</name>
</gene>
<keyword evidence="1" id="KW-0812">Transmembrane</keyword>
<name>A0A818MVU2_9BILA</name>
<evidence type="ECO:0000313" key="12">
    <source>
        <dbReference type="Proteomes" id="UP000663872"/>
    </source>
</evidence>
<dbReference type="Proteomes" id="UP000663833">
    <property type="component" value="Unassembled WGS sequence"/>
</dbReference>
<dbReference type="EMBL" id="CAJNYV010005280">
    <property type="protein sequence ID" value="CAF3734877.1"/>
    <property type="molecule type" value="Genomic_DNA"/>
</dbReference>
<dbReference type="EMBL" id="CAJOBP010004075">
    <property type="protein sequence ID" value="CAF4428918.1"/>
    <property type="molecule type" value="Genomic_DNA"/>
</dbReference>
<dbReference type="Proteomes" id="UP000663851">
    <property type="component" value="Unassembled WGS sequence"/>
</dbReference>
<proteinExistence type="predicted"/>
<dbReference type="EMBL" id="CAJOBO010001613">
    <property type="protein sequence ID" value="CAF4394781.1"/>
    <property type="molecule type" value="Genomic_DNA"/>
</dbReference>
<evidence type="ECO:0000313" key="3">
    <source>
        <dbReference type="EMBL" id="CAF3307877.1"/>
    </source>
</evidence>
<dbReference type="EMBL" id="CAJOBR010000898">
    <property type="protein sequence ID" value="CAF4558051.1"/>
    <property type="molecule type" value="Genomic_DNA"/>
</dbReference>
<keyword evidence="1" id="KW-1133">Transmembrane helix</keyword>
<dbReference type="EMBL" id="CAJOBS010006518">
    <property type="protein sequence ID" value="CAF4913663.1"/>
    <property type="molecule type" value="Genomic_DNA"/>
</dbReference>
<accession>A0A818MVU2</accession>
<dbReference type="EMBL" id="CAJNYD010002148">
    <property type="protein sequence ID" value="CAF3395582.1"/>
    <property type="molecule type" value="Genomic_DNA"/>
</dbReference>
<comment type="caution">
    <text evidence="5">The sequence shown here is derived from an EMBL/GenBank/DDBJ whole genome shotgun (WGS) entry which is preliminary data.</text>
</comment>
<evidence type="ECO:0000313" key="4">
    <source>
        <dbReference type="EMBL" id="CAF3395582.1"/>
    </source>
</evidence>
<evidence type="ECO:0000313" key="11">
    <source>
        <dbReference type="EMBL" id="CAF4913663.1"/>
    </source>
</evidence>
<evidence type="ECO:0000256" key="1">
    <source>
        <dbReference type="SAM" id="Phobius"/>
    </source>
</evidence>
<keyword evidence="13" id="KW-1185">Reference proteome</keyword>
<evidence type="ECO:0000313" key="6">
    <source>
        <dbReference type="EMBL" id="CAF3734877.1"/>
    </source>
</evidence>